<dbReference type="SUPFAM" id="SSF46785">
    <property type="entry name" value="Winged helix' DNA-binding domain"/>
    <property type="match status" value="1"/>
</dbReference>
<dbReference type="AlphaFoldDB" id="A0A0P6XNR3"/>
<dbReference type="EMBL" id="LGKO01000006">
    <property type="protein sequence ID" value="KPL82073.1"/>
    <property type="molecule type" value="Genomic_DNA"/>
</dbReference>
<dbReference type="PATRIC" id="fig|869279.4.peg.2587"/>
<evidence type="ECO:0000256" key="1">
    <source>
        <dbReference type="ARBA" id="ARBA00023015"/>
    </source>
</evidence>
<dbReference type="GO" id="GO:0003677">
    <property type="term" value="F:DNA binding"/>
    <property type="evidence" value="ECO:0007669"/>
    <property type="project" value="UniProtKB-KW"/>
</dbReference>
<evidence type="ECO:0000313" key="5">
    <source>
        <dbReference type="EMBL" id="KPL82073.1"/>
    </source>
</evidence>
<dbReference type="GO" id="GO:0006950">
    <property type="term" value="P:response to stress"/>
    <property type="evidence" value="ECO:0007669"/>
    <property type="project" value="TreeGrafter"/>
</dbReference>
<evidence type="ECO:0000256" key="2">
    <source>
        <dbReference type="ARBA" id="ARBA00023125"/>
    </source>
</evidence>
<keyword evidence="6" id="KW-1185">Reference proteome</keyword>
<dbReference type="InterPro" id="IPR000835">
    <property type="entry name" value="HTH_MarR-typ"/>
</dbReference>
<evidence type="ECO:0000259" key="4">
    <source>
        <dbReference type="PROSITE" id="PS50995"/>
    </source>
</evidence>
<dbReference type="InterPro" id="IPR023187">
    <property type="entry name" value="Tscrpt_reg_MarR-type_CS"/>
</dbReference>
<feature type="domain" description="HTH marR-type" evidence="4">
    <location>
        <begin position="13"/>
        <end position="146"/>
    </location>
</feature>
<dbReference type="STRING" id="869279.SE15_13260"/>
<dbReference type="PANTHER" id="PTHR33164">
    <property type="entry name" value="TRANSCRIPTIONAL REGULATOR, MARR FAMILY"/>
    <property type="match status" value="1"/>
</dbReference>
<dbReference type="PROSITE" id="PS50995">
    <property type="entry name" value="HTH_MARR_2"/>
    <property type="match status" value="1"/>
</dbReference>
<protein>
    <submittedName>
        <fullName evidence="5">MarR family transcriptional regulator</fullName>
    </submittedName>
</protein>
<dbReference type="Gene3D" id="1.10.10.10">
    <property type="entry name" value="Winged helix-like DNA-binding domain superfamily/Winged helix DNA-binding domain"/>
    <property type="match status" value="1"/>
</dbReference>
<dbReference type="InterPro" id="IPR036388">
    <property type="entry name" value="WH-like_DNA-bd_sf"/>
</dbReference>
<evidence type="ECO:0000313" key="6">
    <source>
        <dbReference type="Proteomes" id="UP000050544"/>
    </source>
</evidence>
<dbReference type="InterPro" id="IPR039422">
    <property type="entry name" value="MarR/SlyA-like"/>
</dbReference>
<dbReference type="InterPro" id="IPR036390">
    <property type="entry name" value="WH_DNA-bd_sf"/>
</dbReference>
<keyword evidence="1" id="KW-0805">Transcription regulation</keyword>
<keyword evidence="2" id="KW-0238">DNA-binding</keyword>
<dbReference type="PANTHER" id="PTHR33164:SF43">
    <property type="entry name" value="HTH-TYPE TRANSCRIPTIONAL REPRESSOR YETL"/>
    <property type="match status" value="1"/>
</dbReference>
<dbReference type="GO" id="GO:0003700">
    <property type="term" value="F:DNA-binding transcription factor activity"/>
    <property type="evidence" value="ECO:0007669"/>
    <property type="project" value="InterPro"/>
</dbReference>
<organism evidence="5 6">
    <name type="scientific">Thermanaerothrix daxensis</name>
    <dbReference type="NCBI Taxonomy" id="869279"/>
    <lineage>
        <taxon>Bacteria</taxon>
        <taxon>Bacillati</taxon>
        <taxon>Chloroflexota</taxon>
        <taxon>Anaerolineae</taxon>
        <taxon>Anaerolineales</taxon>
        <taxon>Anaerolineaceae</taxon>
        <taxon>Thermanaerothrix</taxon>
    </lineage>
</organism>
<keyword evidence="3" id="KW-0804">Transcription</keyword>
<dbReference type="Proteomes" id="UP000050544">
    <property type="component" value="Unassembled WGS sequence"/>
</dbReference>
<reference evidence="5 6" key="1">
    <citation type="submission" date="2015-07" db="EMBL/GenBank/DDBJ databases">
        <title>Whole genome sequence of Thermanaerothrix daxensis DSM 23592.</title>
        <authorList>
            <person name="Hemp J."/>
            <person name="Ward L.M."/>
            <person name="Pace L.A."/>
            <person name="Fischer W.W."/>
        </authorList>
    </citation>
    <scope>NUCLEOTIDE SEQUENCE [LARGE SCALE GENOMIC DNA]</scope>
    <source>
        <strain evidence="5 6">GNS-1</strain>
    </source>
</reference>
<dbReference type="RefSeq" id="WP_054522599.1">
    <property type="nucleotide sequence ID" value="NZ_LGKO01000006.1"/>
</dbReference>
<dbReference type="SMART" id="SM00347">
    <property type="entry name" value="HTH_MARR"/>
    <property type="match status" value="1"/>
</dbReference>
<accession>A0A0P6XNR3</accession>
<gene>
    <name evidence="5" type="ORF">SE15_13260</name>
</gene>
<evidence type="ECO:0000256" key="3">
    <source>
        <dbReference type="ARBA" id="ARBA00023163"/>
    </source>
</evidence>
<comment type="caution">
    <text evidence="5">The sequence shown here is derived from an EMBL/GenBank/DDBJ whole genome shotgun (WGS) entry which is preliminary data.</text>
</comment>
<proteinExistence type="predicted"/>
<dbReference type="Pfam" id="PF12802">
    <property type="entry name" value="MarR_2"/>
    <property type="match status" value="1"/>
</dbReference>
<sequence length="205" mass="22281">MSGLDPRSRTTPLAQTLVGLYRLSQGLQHRLRERAQAHGLSPAQAQALLFLKYARPGVRTIGGLAQRLGCAPATASEVADALERKGLIRRQPLPADQRVITLALTPAGAHKVNALEDLLDDLEAALATLPPTQQEALLQATQALVRVLQQAGHVVVYEMCWGCQFFRPNAHPNDPTAPHHCAFVDAPLPEPNTYLECPDFIPRSP</sequence>
<name>A0A0P6XNR3_9CHLR</name>
<dbReference type="OrthoDB" id="2575373at2"/>
<dbReference type="PROSITE" id="PS01117">
    <property type="entry name" value="HTH_MARR_1"/>
    <property type="match status" value="1"/>
</dbReference>